<name>A0A8T0KCI0_PHAAN</name>
<sequence length="132" mass="14573">MKGMEAASVDCKEISYSFGDSKGSAHPFSATSILVISEDGTLSRRVWGETELLDASEDEIELLDVFEGKTKLLYVFRSESELLDESEDEIELLDVFGSETEMLDVESSRDAKLSGGVIELFGTSDSGLWIRF</sequence>
<dbReference type="AlphaFoldDB" id="A0A8T0KCI0"/>
<dbReference type="EMBL" id="JABFOF010000005">
    <property type="protein sequence ID" value="KAG2397530.1"/>
    <property type="molecule type" value="Genomic_DNA"/>
</dbReference>
<evidence type="ECO:0000313" key="2">
    <source>
        <dbReference type="Proteomes" id="UP000743370"/>
    </source>
</evidence>
<gene>
    <name evidence="1" type="ORF">HKW66_Vig0142340</name>
</gene>
<accession>A0A8T0KCI0</accession>
<dbReference type="Proteomes" id="UP000743370">
    <property type="component" value="Unassembled WGS sequence"/>
</dbReference>
<comment type="caution">
    <text evidence="1">The sequence shown here is derived from an EMBL/GenBank/DDBJ whole genome shotgun (WGS) entry which is preliminary data.</text>
</comment>
<protein>
    <submittedName>
        <fullName evidence="1">Uncharacterized protein</fullName>
    </submittedName>
</protein>
<reference evidence="1 2" key="1">
    <citation type="submission" date="2020-05" db="EMBL/GenBank/DDBJ databases">
        <title>Vigna angularis (adzuki bean) Var. LongXiaoDou No. 4 denovo assembly.</title>
        <authorList>
            <person name="Xiang H."/>
        </authorList>
    </citation>
    <scope>NUCLEOTIDE SEQUENCE [LARGE SCALE GENOMIC DNA]</scope>
    <source>
        <tissue evidence="1">Leaf</tissue>
    </source>
</reference>
<evidence type="ECO:0000313" key="1">
    <source>
        <dbReference type="EMBL" id="KAG2397530.1"/>
    </source>
</evidence>
<proteinExistence type="predicted"/>
<organism evidence="1 2">
    <name type="scientific">Phaseolus angularis</name>
    <name type="common">Azuki bean</name>
    <name type="synonym">Vigna angularis</name>
    <dbReference type="NCBI Taxonomy" id="3914"/>
    <lineage>
        <taxon>Eukaryota</taxon>
        <taxon>Viridiplantae</taxon>
        <taxon>Streptophyta</taxon>
        <taxon>Embryophyta</taxon>
        <taxon>Tracheophyta</taxon>
        <taxon>Spermatophyta</taxon>
        <taxon>Magnoliopsida</taxon>
        <taxon>eudicotyledons</taxon>
        <taxon>Gunneridae</taxon>
        <taxon>Pentapetalae</taxon>
        <taxon>rosids</taxon>
        <taxon>fabids</taxon>
        <taxon>Fabales</taxon>
        <taxon>Fabaceae</taxon>
        <taxon>Papilionoideae</taxon>
        <taxon>50 kb inversion clade</taxon>
        <taxon>NPAAA clade</taxon>
        <taxon>indigoferoid/millettioid clade</taxon>
        <taxon>Phaseoleae</taxon>
        <taxon>Vigna</taxon>
    </lineage>
</organism>